<dbReference type="KEGG" id="elux:BTN50_1517"/>
<accession>A0A291BAG1</accession>
<evidence type="ECO:0008006" key="3">
    <source>
        <dbReference type="Google" id="ProtNLM"/>
    </source>
</evidence>
<dbReference type="EMBL" id="CP020660">
    <property type="protein sequence ID" value="ATF09990.1"/>
    <property type="molecule type" value="Genomic_DNA"/>
</dbReference>
<proteinExistence type="predicted"/>
<organism evidence="1 2">
    <name type="scientific">Candidatus Enterovibrio altilux</name>
    <dbReference type="NCBI Taxonomy" id="1927128"/>
    <lineage>
        <taxon>Bacteria</taxon>
        <taxon>Pseudomonadati</taxon>
        <taxon>Pseudomonadota</taxon>
        <taxon>Gammaproteobacteria</taxon>
        <taxon>Vibrionales</taxon>
        <taxon>Vibrionaceae</taxon>
        <taxon>Enterovibrio</taxon>
    </lineage>
</organism>
<reference evidence="2" key="1">
    <citation type="submission" date="2017-04" db="EMBL/GenBank/DDBJ databases">
        <title>Genome evolution of the luminous symbionts of deep sea anglerfish.</title>
        <authorList>
            <person name="Hendry T.A."/>
        </authorList>
    </citation>
    <scope>NUCLEOTIDE SEQUENCE [LARGE SCALE GENOMIC DNA]</scope>
</reference>
<dbReference type="Proteomes" id="UP000218160">
    <property type="component" value="Chromosome 1"/>
</dbReference>
<dbReference type="AlphaFoldDB" id="A0A291BAG1"/>
<evidence type="ECO:0000313" key="1">
    <source>
        <dbReference type="EMBL" id="ATF09990.1"/>
    </source>
</evidence>
<protein>
    <recommendedName>
        <fullName evidence="3">Mobile element protein</fullName>
    </recommendedName>
</protein>
<sequence>MSLRDNNAQISETDAMIKASDKLTKLSIPKTKAISHS</sequence>
<gene>
    <name evidence="1" type="ORF">BTN50_1517</name>
</gene>
<name>A0A291BAG1_9GAMM</name>
<keyword evidence="2" id="KW-1185">Reference proteome</keyword>
<evidence type="ECO:0000313" key="2">
    <source>
        <dbReference type="Proteomes" id="UP000218160"/>
    </source>
</evidence>